<dbReference type="PROSITE" id="PS50893">
    <property type="entry name" value="ABC_TRANSPORTER_2"/>
    <property type="match status" value="1"/>
</dbReference>
<keyword evidence="13" id="KW-1185">Reference proteome</keyword>
<evidence type="ECO:0000256" key="6">
    <source>
        <dbReference type="ARBA" id="ARBA00022741"/>
    </source>
</evidence>
<dbReference type="PANTHER" id="PTHR43297:SF14">
    <property type="entry name" value="ATPASE AAA-TYPE CORE DOMAIN-CONTAINING PROTEIN"/>
    <property type="match status" value="1"/>
</dbReference>
<evidence type="ECO:0000313" key="13">
    <source>
        <dbReference type="Proteomes" id="UP001499878"/>
    </source>
</evidence>
<dbReference type="GO" id="GO:0005524">
    <property type="term" value="F:ATP binding"/>
    <property type="evidence" value="ECO:0007669"/>
    <property type="project" value="UniProtKB-KW"/>
</dbReference>
<keyword evidence="4" id="KW-1003">Cell membrane</keyword>
<sequence length="331" mass="35495">MSLLEVHRLGASFEAAGQTRTILREVSFAVDEGEALGLVGESGSGKSMTLRSIIGLLPTPVSTKGEIKFDGIALGDRTARSSRRRLAMNVAMVHQDPRAALNPLRTIGDSLCEGLVYGQDIKRSVAAQRAVQLLGDVGISQPARRMRQRPHELSGGMLQRVMIAAALIGEPRLLLADEPTTALDVTTQEEVMAILNEQRQDRGLALVFVTHDLDLAAAVCDRVAVMNAGAIVEDISAARLHERARHPYTRGLLTARPTKHTEPGSRLQVVPGRPSSAHEAGSGCTFASRCSSVMDQCRSERPSLRRDSAGSVACHRVAVDPQGPREEAGHA</sequence>
<dbReference type="Pfam" id="PF08352">
    <property type="entry name" value="oligo_HPY"/>
    <property type="match status" value="1"/>
</dbReference>
<evidence type="ECO:0000256" key="1">
    <source>
        <dbReference type="ARBA" id="ARBA00004202"/>
    </source>
</evidence>
<evidence type="ECO:0000259" key="11">
    <source>
        <dbReference type="PROSITE" id="PS50893"/>
    </source>
</evidence>
<keyword evidence="9" id="KW-0472">Membrane</keyword>
<keyword evidence="8" id="KW-1278">Translocase</keyword>
<feature type="domain" description="ABC transporter" evidence="11">
    <location>
        <begin position="1"/>
        <end position="253"/>
    </location>
</feature>
<comment type="subcellular location">
    <subcellularLocation>
        <location evidence="1">Cell membrane</location>
        <topology evidence="1">Peripheral membrane protein</topology>
    </subcellularLocation>
</comment>
<dbReference type="InterPro" id="IPR013563">
    <property type="entry name" value="Oligopep_ABC_C"/>
</dbReference>
<dbReference type="Proteomes" id="UP001499878">
    <property type="component" value="Unassembled WGS sequence"/>
</dbReference>
<evidence type="ECO:0000256" key="9">
    <source>
        <dbReference type="ARBA" id="ARBA00023136"/>
    </source>
</evidence>
<evidence type="ECO:0000313" key="12">
    <source>
        <dbReference type="EMBL" id="GAA5210752.1"/>
    </source>
</evidence>
<dbReference type="InterPro" id="IPR003593">
    <property type="entry name" value="AAA+_ATPase"/>
</dbReference>
<dbReference type="PROSITE" id="PS00211">
    <property type="entry name" value="ABC_TRANSPORTER_1"/>
    <property type="match status" value="1"/>
</dbReference>
<dbReference type="InterPro" id="IPR017871">
    <property type="entry name" value="ABC_transporter-like_CS"/>
</dbReference>
<evidence type="ECO:0000256" key="3">
    <source>
        <dbReference type="ARBA" id="ARBA00022448"/>
    </source>
</evidence>
<accession>A0ABP9T7J9</accession>
<dbReference type="Pfam" id="PF00005">
    <property type="entry name" value="ABC_tran"/>
    <property type="match status" value="1"/>
</dbReference>
<dbReference type="InterPro" id="IPR050388">
    <property type="entry name" value="ABC_Ni/Peptide_Import"/>
</dbReference>
<comment type="similarity">
    <text evidence="2">Belongs to the ABC transporter superfamily.</text>
</comment>
<dbReference type="SMART" id="SM00382">
    <property type="entry name" value="AAA"/>
    <property type="match status" value="1"/>
</dbReference>
<name>A0ABP9T7J9_9ACTN</name>
<reference evidence="13" key="1">
    <citation type="journal article" date="2019" name="Int. J. Syst. Evol. Microbiol.">
        <title>The Global Catalogue of Microorganisms (GCM) 10K type strain sequencing project: providing services to taxonomists for standard genome sequencing and annotation.</title>
        <authorList>
            <consortium name="The Broad Institute Genomics Platform"/>
            <consortium name="The Broad Institute Genome Sequencing Center for Infectious Disease"/>
            <person name="Wu L."/>
            <person name="Ma J."/>
        </authorList>
    </citation>
    <scope>NUCLEOTIDE SEQUENCE [LARGE SCALE GENOMIC DNA]</scope>
    <source>
        <strain evidence="13">JCM 18306</strain>
    </source>
</reference>
<feature type="region of interest" description="Disordered" evidence="10">
    <location>
        <begin position="255"/>
        <end position="283"/>
    </location>
</feature>
<comment type="caution">
    <text evidence="12">The sequence shown here is derived from an EMBL/GenBank/DDBJ whole genome shotgun (WGS) entry which is preliminary data.</text>
</comment>
<dbReference type="InterPro" id="IPR027417">
    <property type="entry name" value="P-loop_NTPase"/>
</dbReference>
<keyword evidence="5" id="KW-0997">Cell inner membrane</keyword>
<evidence type="ECO:0000256" key="10">
    <source>
        <dbReference type="SAM" id="MobiDB-lite"/>
    </source>
</evidence>
<dbReference type="RefSeq" id="WP_345632154.1">
    <property type="nucleotide sequence ID" value="NZ_BAABJR010000009.1"/>
</dbReference>
<evidence type="ECO:0000256" key="8">
    <source>
        <dbReference type="ARBA" id="ARBA00022967"/>
    </source>
</evidence>
<dbReference type="NCBIfam" id="TIGR01727">
    <property type="entry name" value="oligo_HPY"/>
    <property type="match status" value="1"/>
</dbReference>
<evidence type="ECO:0000256" key="7">
    <source>
        <dbReference type="ARBA" id="ARBA00022840"/>
    </source>
</evidence>
<proteinExistence type="inferred from homology"/>
<evidence type="ECO:0000256" key="2">
    <source>
        <dbReference type="ARBA" id="ARBA00005417"/>
    </source>
</evidence>
<protein>
    <submittedName>
        <fullName evidence="12">ATP-binding cassette domain-containing protein</fullName>
    </submittedName>
</protein>
<evidence type="ECO:0000256" key="4">
    <source>
        <dbReference type="ARBA" id="ARBA00022475"/>
    </source>
</evidence>
<evidence type="ECO:0000256" key="5">
    <source>
        <dbReference type="ARBA" id="ARBA00022519"/>
    </source>
</evidence>
<organism evidence="12 13">
    <name type="scientific">Streptomyces thinghirensis</name>
    <dbReference type="NCBI Taxonomy" id="551547"/>
    <lineage>
        <taxon>Bacteria</taxon>
        <taxon>Bacillati</taxon>
        <taxon>Actinomycetota</taxon>
        <taxon>Actinomycetes</taxon>
        <taxon>Kitasatosporales</taxon>
        <taxon>Streptomycetaceae</taxon>
        <taxon>Streptomyces</taxon>
    </lineage>
</organism>
<keyword evidence="7 12" id="KW-0067">ATP-binding</keyword>
<dbReference type="SUPFAM" id="SSF52540">
    <property type="entry name" value="P-loop containing nucleoside triphosphate hydrolases"/>
    <property type="match status" value="1"/>
</dbReference>
<keyword evidence="3" id="KW-0813">Transport</keyword>
<keyword evidence="6" id="KW-0547">Nucleotide-binding</keyword>
<dbReference type="Gene3D" id="3.40.50.300">
    <property type="entry name" value="P-loop containing nucleotide triphosphate hydrolases"/>
    <property type="match status" value="1"/>
</dbReference>
<dbReference type="CDD" id="cd03257">
    <property type="entry name" value="ABC_NikE_OppD_transporters"/>
    <property type="match status" value="1"/>
</dbReference>
<dbReference type="InterPro" id="IPR003439">
    <property type="entry name" value="ABC_transporter-like_ATP-bd"/>
</dbReference>
<dbReference type="EMBL" id="BAABJR010000009">
    <property type="protein sequence ID" value="GAA5210752.1"/>
    <property type="molecule type" value="Genomic_DNA"/>
</dbReference>
<dbReference type="PANTHER" id="PTHR43297">
    <property type="entry name" value="OLIGOPEPTIDE TRANSPORT ATP-BINDING PROTEIN APPD"/>
    <property type="match status" value="1"/>
</dbReference>
<gene>
    <name evidence="12" type="ORF">GCM10023323_39640</name>
</gene>